<dbReference type="AlphaFoldDB" id="A0A165DXQ2"/>
<dbReference type="OrthoDB" id="3050185at2759"/>
<reference evidence="2 3" key="1">
    <citation type="journal article" date="2016" name="Mol. Biol. Evol.">
        <title>Comparative Genomics of Early-Diverging Mushroom-Forming Fungi Provides Insights into the Origins of Lignocellulose Decay Capabilities.</title>
        <authorList>
            <person name="Nagy L.G."/>
            <person name="Riley R."/>
            <person name="Tritt A."/>
            <person name="Adam C."/>
            <person name="Daum C."/>
            <person name="Floudas D."/>
            <person name="Sun H."/>
            <person name="Yadav J.S."/>
            <person name="Pangilinan J."/>
            <person name="Larsson K.H."/>
            <person name="Matsuura K."/>
            <person name="Barry K."/>
            <person name="Labutti K."/>
            <person name="Kuo R."/>
            <person name="Ohm R.A."/>
            <person name="Bhattacharya S.S."/>
            <person name="Shirouzu T."/>
            <person name="Yoshinaga Y."/>
            <person name="Martin F.M."/>
            <person name="Grigoriev I.V."/>
            <person name="Hibbett D.S."/>
        </authorList>
    </citation>
    <scope>NUCLEOTIDE SEQUENCE [LARGE SCALE GENOMIC DNA]</scope>
    <source>
        <strain evidence="2 3">HHB12733</strain>
    </source>
</reference>
<dbReference type="Proteomes" id="UP000076842">
    <property type="component" value="Unassembled WGS sequence"/>
</dbReference>
<protein>
    <submittedName>
        <fullName evidence="2">Uncharacterized protein</fullName>
    </submittedName>
</protein>
<accession>A0A165DXQ2</accession>
<gene>
    <name evidence="2" type="ORF">CALCODRAFT_439624</name>
</gene>
<feature type="non-terminal residue" evidence="2">
    <location>
        <position position="121"/>
    </location>
</feature>
<feature type="region of interest" description="Disordered" evidence="1">
    <location>
        <begin position="82"/>
        <end position="121"/>
    </location>
</feature>
<sequence>MRLRKMSAVTVILGPPLPRRDRSEEEKALWYRVMLILFKPWRTRSELREGFPTWEAAWNSHIFTPDQRSFMRNTDVLHQCKDARDNHARERRKSRIVPSEDADHAPTLDGLEDSVLLDESL</sequence>
<dbReference type="InParanoid" id="A0A165DXQ2"/>
<dbReference type="STRING" id="1353952.A0A165DXQ2"/>
<keyword evidence="3" id="KW-1185">Reference proteome</keyword>
<evidence type="ECO:0000313" key="2">
    <source>
        <dbReference type="EMBL" id="KZT53755.1"/>
    </source>
</evidence>
<evidence type="ECO:0000313" key="3">
    <source>
        <dbReference type="Proteomes" id="UP000076842"/>
    </source>
</evidence>
<dbReference type="EMBL" id="KV424029">
    <property type="protein sequence ID" value="KZT53755.1"/>
    <property type="molecule type" value="Genomic_DNA"/>
</dbReference>
<organism evidence="2 3">
    <name type="scientific">Calocera cornea HHB12733</name>
    <dbReference type="NCBI Taxonomy" id="1353952"/>
    <lineage>
        <taxon>Eukaryota</taxon>
        <taxon>Fungi</taxon>
        <taxon>Dikarya</taxon>
        <taxon>Basidiomycota</taxon>
        <taxon>Agaricomycotina</taxon>
        <taxon>Dacrymycetes</taxon>
        <taxon>Dacrymycetales</taxon>
        <taxon>Dacrymycetaceae</taxon>
        <taxon>Calocera</taxon>
    </lineage>
</organism>
<name>A0A165DXQ2_9BASI</name>
<proteinExistence type="predicted"/>
<evidence type="ECO:0000256" key="1">
    <source>
        <dbReference type="SAM" id="MobiDB-lite"/>
    </source>
</evidence>
<feature type="compositionally biased region" description="Acidic residues" evidence="1">
    <location>
        <begin position="110"/>
        <end position="121"/>
    </location>
</feature>